<dbReference type="InterPro" id="IPR006674">
    <property type="entry name" value="HD_domain"/>
</dbReference>
<dbReference type="AlphaFoldDB" id="A0A2W6AUZ5"/>
<accession>A0A2W6AUZ5</accession>
<dbReference type="EMBL" id="QHBU01000102">
    <property type="protein sequence ID" value="PZR81651.1"/>
    <property type="molecule type" value="Genomic_DNA"/>
</dbReference>
<dbReference type="InterPro" id="IPR052567">
    <property type="entry name" value="OP_Dioxygenase"/>
</dbReference>
<feature type="domain" description="HD" evidence="1">
    <location>
        <begin position="45"/>
        <end position="106"/>
    </location>
</feature>
<sequence>MTEGTAEDWQAISAHFLDHGSRLADRVVDHLRLLSDDHGGFAVSRLEHSVQTATRAARANRDDEYVACALLHDIGDTLCSYNHPDAAVAILRPFVSPENLWMVEKHGIFQGYHYFQYIGLNRDARDAYSGHPCYERTVEFCAEFDQNSFDPSYPSMALEDFRPLLQTLFATPRHSYLQEALPKG</sequence>
<evidence type="ECO:0000313" key="3">
    <source>
        <dbReference type="Proteomes" id="UP000248724"/>
    </source>
</evidence>
<name>A0A2W6AUZ5_9BACT</name>
<organism evidence="2 3">
    <name type="scientific">Candidatus Aeolococcus gillhamiae</name>
    <dbReference type="NCBI Taxonomy" id="3127015"/>
    <lineage>
        <taxon>Bacteria</taxon>
        <taxon>Bacillati</taxon>
        <taxon>Candidatus Dormiibacterota</taxon>
        <taxon>Candidatus Dormibacteria</taxon>
        <taxon>Candidatus Aeolococcales</taxon>
        <taxon>Candidatus Aeolococcaceae</taxon>
        <taxon>Candidatus Aeolococcus</taxon>
    </lineage>
</organism>
<protein>
    <submittedName>
        <fullName evidence="2">Phosphohydrolase</fullName>
    </submittedName>
</protein>
<dbReference type="SUPFAM" id="SSF109604">
    <property type="entry name" value="HD-domain/PDEase-like"/>
    <property type="match status" value="1"/>
</dbReference>
<gene>
    <name evidence="2" type="ORF">DLM65_05430</name>
</gene>
<evidence type="ECO:0000259" key="1">
    <source>
        <dbReference type="Pfam" id="PF01966"/>
    </source>
</evidence>
<dbReference type="Pfam" id="PF01966">
    <property type="entry name" value="HD"/>
    <property type="match status" value="1"/>
</dbReference>
<dbReference type="Gene3D" id="1.10.3210.10">
    <property type="entry name" value="Hypothetical protein af1432"/>
    <property type="match status" value="1"/>
</dbReference>
<reference evidence="2 3" key="1">
    <citation type="journal article" date="2017" name="Nature">
        <title>Atmospheric trace gases support primary production in Antarctic desert surface soil.</title>
        <authorList>
            <person name="Ji M."/>
            <person name="Greening C."/>
            <person name="Vanwonterghem I."/>
            <person name="Carere C.R."/>
            <person name="Bay S.K."/>
            <person name="Steen J.A."/>
            <person name="Montgomery K."/>
            <person name="Lines T."/>
            <person name="Beardall J."/>
            <person name="van Dorst J."/>
            <person name="Snape I."/>
            <person name="Stott M.B."/>
            <person name="Hugenholtz P."/>
            <person name="Ferrari B.C."/>
        </authorList>
    </citation>
    <scope>NUCLEOTIDE SEQUENCE [LARGE SCALE GENOMIC DNA]</scope>
    <source>
        <strain evidence="2">RRmetagenome_bin12</strain>
    </source>
</reference>
<proteinExistence type="predicted"/>
<dbReference type="Proteomes" id="UP000248724">
    <property type="component" value="Unassembled WGS sequence"/>
</dbReference>
<dbReference type="PANTHER" id="PTHR40202">
    <property type="match status" value="1"/>
</dbReference>
<dbReference type="PANTHER" id="PTHR40202:SF1">
    <property type="entry name" value="HD DOMAIN-CONTAINING PROTEIN"/>
    <property type="match status" value="1"/>
</dbReference>
<comment type="caution">
    <text evidence="2">The sequence shown here is derived from an EMBL/GenBank/DDBJ whole genome shotgun (WGS) entry which is preliminary data.</text>
</comment>
<evidence type="ECO:0000313" key="2">
    <source>
        <dbReference type="EMBL" id="PZR81651.1"/>
    </source>
</evidence>